<dbReference type="EMBL" id="CP047265">
    <property type="protein sequence ID" value="QHF05083.1"/>
    <property type="molecule type" value="Genomic_DNA"/>
</dbReference>
<gene>
    <name evidence="2" type="ORF">N015_22810</name>
</gene>
<dbReference type="Proteomes" id="UP000464644">
    <property type="component" value="Chromosome"/>
</dbReference>
<dbReference type="InterPro" id="IPR007560">
    <property type="entry name" value="Restrct_endonuc_IV_Mrr"/>
</dbReference>
<evidence type="ECO:0000313" key="2">
    <source>
        <dbReference type="EMBL" id="QHF05083.1"/>
    </source>
</evidence>
<evidence type="ECO:0000313" key="3">
    <source>
        <dbReference type="Proteomes" id="UP000464644"/>
    </source>
</evidence>
<accession>A0ABX6HIC2</accession>
<dbReference type="RefSeq" id="WP_080265991.1">
    <property type="nucleotide sequence ID" value="NZ_CP047265.1"/>
</dbReference>
<dbReference type="Pfam" id="PF04471">
    <property type="entry name" value="Mrr_cat"/>
    <property type="match status" value="1"/>
</dbReference>
<dbReference type="InterPro" id="IPR011335">
    <property type="entry name" value="Restrct_endonuc-II-like"/>
</dbReference>
<name>A0ABX6HIC2_9PSED</name>
<dbReference type="Gene3D" id="3.40.1350.10">
    <property type="match status" value="1"/>
</dbReference>
<sequence>MLDFTELSDNGQDLELLIRELLFSIGYKVYWSGRGPDGGRDLVCIEENDSIFLKTSKKWLIQCKHKARSGNSVGIGDLDDIITSCVQHECDGYVLVTSTQPSSAVVSRLEQITSNDKASVIATYWDSVELERRLRTAQHWNIAQRFFPKSASGWQIFSSERPNHWTANFNGYYFHITNRIGSSCQFYLETIESKLEQLIAYPLPGKHFFRLRSVYFDDKHGTFVWYVDYMHPNAQQPVYTAEQLAEELPQDWNESYDIKIRGYLEHSDHYDPDHYDFYDRYMGQFILGMYRPRGA</sequence>
<protein>
    <recommendedName>
        <fullName evidence="1">Restriction endonuclease type IV Mrr domain-containing protein</fullName>
    </recommendedName>
</protein>
<evidence type="ECO:0000259" key="1">
    <source>
        <dbReference type="Pfam" id="PF04471"/>
    </source>
</evidence>
<keyword evidence="3" id="KW-1185">Reference proteome</keyword>
<reference evidence="2 3" key="1">
    <citation type="journal article" date="2014" name="Genome Announc.">
        <title>Draft Genome Sequences of a Phylogenetically Diverse Suite of Pseudomonas syringae Strains from Multiple Source Populations.</title>
        <authorList>
            <person name="Baltrus D.A."/>
            <person name="Yourstone S."/>
            <person name="Lind A."/>
            <person name="Guilbaud C."/>
            <person name="Sands D.C."/>
            <person name="Jones C.D."/>
            <person name="Morris C.E."/>
            <person name="Dangl J.L."/>
        </authorList>
    </citation>
    <scope>NUCLEOTIDE SEQUENCE [LARGE SCALE GENOMIC DNA]</scope>
    <source>
        <strain evidence="2 3">CC1524</strain>
    </source>
</reference>
<dbReference type="InterPro" id="IPR011856">
    <property type="entry name" value="tRNA_endonuc-like_dom_sf"/>
</dbReference>
<dbReference type="SUPFAM" id="SSF52980">
    <property type="entry name" value="Restriction endonuclease-like"/>
    <property type="match status" value="1"/>
</dbReference>
<proteinExistence type="predicted"/>
<organism evidence="2 3">
    <name type="scientific">Pseudomonas asturiensis</name>
    <dbReference type="NCBI Taxonomy" id="1190415"/>
    <lineage>
        <taxon>Bacteria</taxon>
        <taxon>Pseudomonadati</taxon>
        <taxon>Pseudomonadota</taxon>
        <taxon>Gammaproteobacteria</taxon>
        <taxon>Pseudomonadales</taxon>
        <taxon>Pseudomonadaceae</taxon>
        <taxon>Pseudomonas</taxon>
    </lineage>
</organism>
<feature type="domain" description="Restriction endonuclease type IV Mrr" evidence="1">
    <location>
        <begin position="11"/>
        <end position="102"/>
    </location>
</feature>